<proteinExistence type="predicted"/>
<dbReference type="AlphaFoldDB" id="A0A8E3SA81"/>
<name>A0A8E3SA81_9PAST</name>
<dbReference type="Gene3D" id="2.30.30.40">
    <property type="entry name" value="SH3 Domains"/>
    <property type="match status" value="1"/>
</dbReference>
<keyword evidence="3" id="KW-0732">Signal</keyword>
<protein>
    <submittedName>
        <fullName evidence="6">Uncharacterized protein</fullName>
    </submittedName>
</protein>
<keyword evidence="7" id="KW-1185">Reference proteome</keyword>
<gene>
    <name evidence="6" type="ORF">CEP48_06145</name>
</gene>
<dbReference type="PROSITE" id="PS51781">
    <property type="entry name" value="SH3B"/>
    <property type="match status" value="1"/>
</dbReference>
<reference evidence="6" key="1">
    <citation type="submission" date="2017-06" db="EMBL/GenBank/DDBJ databases">
        <title>Genome sequencing of pathogenic and non-pathogenic strains within Bisgaard taxon 40.</title>
        <authorList>
            <person name="Ladner J.T."/>
            <person name="Lovett S.P."/>
            <person name="Koroleva G."/>
            <person name="Lorch J.M."/>
        </authorList>
    </citation>
    <scope>NUCLEOTIDE SEQUENCE</scope>
    <source>
        <strain evidence="6">27576-1-I1</strain>
    </source>
</reference>
<dbReference type="NCBIfam" id="TIGR04211">
    <property type="entry name" value="SH3_and_anchor"/>
    <property type="match status" value="1"/>
</dbReference>
<evidence type="ECO:0000313" key="6">
    <source>
        <dbReference type="EMBL" id="QDJ15034.1"/>
    </source>
</evidence>
<dbReference type="Proteomes" id="UP000955338">
    <property type="component" value="Chromosome"/>
</dbReference>
<evidence type="ECO:0000256" key="5">
    <source>
        <dbReference type="ARBA" id="ARBA00023136"/>
    </source>
</evidence>
<dbReference type="EMBL" id="CP022011">
    <property type="protein sequence ID" value="QDJ15034.1"/>
    <property type="molecule type" value="Genomic_DNA"/>
</dbReference>
<evidence type="ECO:0000256" key="4">
    <source>
        <dbReference type="ARBA" id="ARBA00022989"/>
    </source>
</evidence>
<dbReference type="PIRSF" id="PIRSF006158">
    <property type="entry name" value="UCP006158_SH3"/>
    <property type="match status" value="1"/>
</dbReference>
<dbReference type="Pfam" id="PF08239">
    <property type="entry name" value="SH3_3"/>
    <property type="match status" value="1"/>
</dbReference>
<organism evidence="6 7">
    <name type="scientific">Mergibacter septicus</name>
    <dbReference type="NCBI Taxonomy" id="221402"/>
    <lineage>
        <taxon>Bacteria</taxon>
        <taxon>Pseudomonadati</taxon>
        <taxon>Pseudomonadota</taxon>
        <taxon>Gammaproteobacteria</taxon>
        <taxon>Pasteurellales</taxon>
        <taxon>Pasteurellaceae</taxon>
        <taxon>Mergibacter</taxon>
    </lineage>
</organism>
<sequence length="204" mass="23394">MLKSYFSVCLVFLLSLIPVSVVHADETRYISENLSTFLRKGPGDQYRISGLIKAGEPVTVLSQKEKYALIQDSRKREGWILLSDLSSTPSSKNQYLAAQQQIQELTLKLNRLDSDWQQRVAEIQRRMTQAEQQSGELLEQNALLKRQLDTLKNQNRDLEAIVDSEKQELVIRWFVYGGAVLGGGLLLGLILPVIIPRRRRRDQW</sequence>
<keyword evidence="5" id="KW-0472">Membrane</keyword>
<dbReference type="GO" id="GO:0016020">
    <property type="term" value="C:membrane"/>
    <property type="evidence" value="ECO:0007669"/>
    <property type="project" value="UniProtKB-SubCell"/>
</dbReference>
<keyword evidence="4" id="KW-1133">Transmembrane helix</keyword>
<dbReference type="InterPro" id="IPR016476">
    <property type="entry name" value="SH3_dom_pro"/>
</dbReference>
<evidence type="ECO:0000313" key="7">
    <source>
        <dbReference type="Proteomes" id="UP000955338"/>
    </source>
</evidence>
<accession>A0A8E3SA81</accession>
<comment type="subcellular location">
    <subcellularLocation>
        <location evidence="1">Membrane</location>
        <topology evidence="1">Single-pass membrane protein</topology>
    </subcellularLocation>
</comment>
<evidence type="ECO:0000256" key="1">
    <source>
        <dbReference type="ARBA" id="ARBA00004167"/>
    </source>
</evidence>
<dbReference type="InterPro" id="IPR003646">
    <property type="entry name" value="SH3-like_bac-type"/>
</dbReference>
<dbReference type="SMART" id="SM00287">
    <property type="entry name" value="SH3b"/>
    <property type="match status" value="1"/>
</dbReference>
<evidence type="ECO:0000256" key="3">
    <source>
        <dbReference type="ARBA" id="ARBA00022729"/>
    </source>
</evidence>
<evidence type="ECO:0000256" key="2">
    <source>
        <dbReference type="ARBA" id="ARBA00022692"/>
    </source>
</evidence>
<keyword evidence="2" id="KW-0812">Transmembrane</keyword>